<dbReference type="Pfam" id="PF11268">
    <property type="entry name" value="DUF3071"/>
    <property type="match status" value="1"/>
</dbReference>
<dbReference type="AlphaFoldDB" id="A0A2P8GZN0"/>
<feature type="compositionally biased region" description="Polar residues" evidence="1">
    <location>
        <begin position="283"/>
        <end position="302"/>
    </location>
</feature>
<feature type="region of interest" description="Disordered" evidence="1">
    <location>
        <begin position="272"/>
        <end position="348"/>
    </location>
</feature>
<accession>A0A2P8GZN0</accession>
<dbReference type="RefSeq" id="WP_106564296.1">
    <property type="nucleotide sequence ID" value="NZ_PYAU01000001.1"/>
</dbReference>
<evidence type="ECO:0000256" key="1">
    <source>
        <dbReference type="SAM" id="MobiDB-lite"/>
    </source>
</evidence>
<dbReference type="Proteomes" id="UP000268291">
    <property type="component" value="Unassembled WGS sequence"/>
</dbReference>
<name>A0A2P8GZN0_9MICO</name>
<comment type="caution">
    <text evidence="3">The sequence shown here is derived from an EMBL/GenBank/DDBJ whole genome shotgun (WGS) entry which is preliminary data.</text>
</comment>
<protein>
    <submittedName>
        <fullName evidence="4">DUF3071 domain-containing protein</fullName>
    </submittedName>
</protein>
<dbReference type="InterPro" id="IPR021421">
    <property type="entry name" value="DUF3071"/>
</dbReference>
<evidence type="ECO:0000313" key="5">
    <source>
        <dbReference type="Proteomes" id="UP000241203"/>
    </source>
</evidence>
<dbReference type="EMBL" id="RZGY01000001">
    <property type="protein sequence ID" value="RUQ86164.1"/>
    <property type="molecule type" value="Genomic_DNA"/>
</dbReference>
<evidence type="ECO:0000313" key="6">
    <source>
        <dbReference type="Proteomes" id="UP000268291"/>
    </source>
</evidence>
<gene>
    <name evidence="3" type="ORF">CLV49_3067</name>
    <name evidence="4" type="ORF">ELQ93_03915</name>
</gene>
<evidence type="ECO:0000313" key="4">
    <source>
        <dbReference type="EMBL" id="RUQ86164.1"/>
    </source>
</evidence>
<keyword evidence="6" id="KW-1185">Reference proteome</keyword>
<reference evidence="4 6" key="2">
    <citation type="submission" date="2018-12" db="EMBL/GenBank/DDBJ databases">
        <authorList>
            <person name="hu s."/>
            <person name="Xu Y."/>
            <person name="Xu B."/>
            <person name="Li F."/>
        </authorList>
    </citation>
    <scope>NUCLEOTIDE SEQUENCE [LARGE SCALE GENOMIC DNA]</scope>
    <source>
        <strain evidence="4 6">KSW2-17</strain>
    </source>
</reference>
<dbReference type="NCBIfam" id="NF040712">
    <property type="entry name" value="SepH"/>
    <property type="match status" value="1"/>
</dbReference>
<organism evidence="3 5">
    <name type="scientific">Labedella gwakjiensis</name>
    <dbReference type="NCBI Taxonomy" id="390269"/>
    <lineage>
        <taxon>Bacteria</taxon>
        <taxon>Bacillati</taxon>
        <taxon>Actinomycetota</taxon>
        <taxon>Actinomycetes</taxon>
        <taxon>Micrococcales</taxon>
        <taxon>Microbacteriaceae</taxon>
        <taxon>Labedella</taxon>
    </lineage>
</organism>
<feature type="domain" description="DUF3071" evidence="2">
    <location>
        <begin position="1"/>
        <end position="162"/>
    </location>
</feature>
<proteinExistence type="predicted"/>
<sequence>MQDLKVVGVEDGALVAATENGERYRIVIDEVLHSYVRPPRLEQNTGPRISPKDIQAHIRSGLSAEEVADLTGATIDYVRRFERPVLAEREHIVGQALSVPVIAPVEAADGEEATFGAAIRARLDSLSATGERWTSWKDAEDGWIVKVSFTSGEVDHDARWTFEPKRQTLSPQNSEALTLSRQGEMPNGLIPRLRAVEPDGHTHDDSRFDSGAFTIERSSGDDDLVAVLEPLAFGRNQTSSKAAAAAAVNRGDDDAGSASTQTADLLEALRKRRGEREPADYRGTQTPSVSPAQESTPESTQLFDIPLEGEKEKPSSEPPLTKAPAPRKGRASMPSWDEIVFGARTDDD</sequence>
<reference evidence="3 5" key="1">
    <citation type="submission" date="2018-03" db="EMBL/GenBank/DDBJ databases">
        <title>Genomic Encyclopedia of Archaeal and Bacterial Type Strains, Phase II (KMG-II): from individual species to whole genera.</title>
        <authorList>
            <person name="Goeker M."/>
        </authorList>
    </citation>
    <scope>NUCLEOTIDE SEQUENCE [LARGE SCALE GENOMIC DNA]</scope>
    <source>
        <strain evidence="3 5">DSM 21548</strain>
    </source>
</reference>
<evidence type="ECO:0000313" key="3">
    <source>
        <dbReference type="EMBL" id="PSL39431.1"/>
    </source>
</evidence>
<dbReference type="Proteomes" id="UP000241203">
    <property type="component" value="Unassembled WGS sequence"/>
</dbReference>
<dbReference type="EMBL" id="PYAU01000001">
    <property type="protein sequence ID" value="PSL39431.1"/>
    <property type="molecule type" value="Genomic_DNA"/>
</dbReference>
<evidence type="ECO:0000259" key="2">
    <source>
        <dbReference type="Pfam" id="PF11268"/>
    </source>
</evidence>
<dbReference type="InterPro" id="IPR047682">
    <property type="entry name" value="SepH-like"/>
</dbReference>
<dbReference type="OrthoDB" id="5180791at2"/>